<keyword evidence="4" id="KW-1185">Reference proteome</keyword>
<dbReference type="Pfam" id="PF23960">
    <property type="entry name" value="DUF7289"/>
    <property type="match status" value="1"/>
</dbReference>
<dbReference type="GeneID" id="60587273"/>
<feature type="domain" description="DUF7305" evidence="2">
    <location>
        <begin position="257"/>
        <end position="427"/>
    </location>
</feature>
<gene>
    <name evidence="3" type="ORF">I7X12_02230</name>
</gene>
<evidence type="ECO:0000256" key="1">
    <source>
        <dbReference type="SAM" id="MobiDB-lite"/>
    </source>
</evidence>
<proteinExistence type="predicted"/>
<reference evidence="3 4" key="1">
    <citation type="submission" date="2020-12" db="EMBL/GenBank/DDBJ databases">
        <title>Halosimplex halophilum sp. nov. and Halosimplex salinum sp. nov., two new members of the genus Halosimplex.</title>
        <authorList>
            <person name="Cui H.L."/>
        </authorList>
    </citation>
    <scope>NUCLEOTIDE SEQUENCE [LARGE SCALE GENOMIC DNA]</scope>
    <source>
        <strain evidence="3 4">YGH94</strain>
    </source>
</reference>
<dbReference type="Pfam" id="PF23981">
    <property type="entry name" value="DUF7305"/>
    <property type="match status" value="1"/>
</dbReference>
<dbReference type="Proteomes" id="UP000595001">
    <property type="component" value="Chromosome"/>
</dbReference>
<evidence type="ECO:0000313" key="3">
    <source>
        <dbReference type="EMBL" id="QPV63473.1"/>
    </source>
</evidence>
<name>A0A7T3G055_9EURY</name>
<protein>
    <recommendedName>
        <fullName evidence="2">DUF7305 domain-containing protein</fullName>
    </recommendedName>
</protein>
<feature type="region of interest" description="Disordered" evidence="1">
    <location>
        <begin position="160"/>
        <end position="182"/>
    </location>
</feature>
<dbReference type="EMBL" id="CP065856">
    <property type="protein sequence ID" value="QPV63473.1"/>
    <property type="molecule type" value="Genomic_DNA"/>
</dbReference>
<dbReference type="InterPro" id="IPR055729">
    <property type="entry name" value="DUF7305"/>
</dbReference>
<feature type="region of interest" description="Disordered" evidence="1">
    <location>
        <begin position="249"/>
        <end position="268"/>
    </location>
</feature>
<evidence type="ECO:0000313" key="4">
    <source>
        <dbReference type="Proteomes" id="UP000595001"/>
    </source>
</evidence>
<evidence type="ECO:0000259" key="2">
    <source>
        <dbReference type="Pfam" id="PF23981"/>
    </source>
</evidence>
<dbReference type="OrthoDB" id="148042at2157"/>
<organism evidence="3 4">
    <name type="scientific">Halosimplex litoreum</name>
    <dbReference type="NCBI Taxonomy" id="1198301"/>
    <lineage>
        <taxon>Archaea</taxon>
        <taxon>Methanobacteriati</taxon>
        <taxon>Methanobacteriota</taxon>
        <taxon>Stenosarchaea group</taxon>
        <taxon>Halobacteria</taxon>
        <taxon>Halobacteriales</taxon>
        <taxon>Haloarculaceae</taxon>
        <taxon>Halosimplex</taxon>
    </lineage>
</organism>
<dbReference type="KEGG" id="hlt:I7X12_02230"/>
<dbReference type="AlphaFoldDB" id="A0A7T3G055"/>
<sequence>MSSVLGITLLFAIVIGGTAVVVTVGAAGLDDTRQQLDTNRAEKALTQFDSRSAMVALGGTSSQGIELATERESGYYVDDDRGWMNVSVTNQSTGTTRTVANVTMGAVSYEGDRTTIAYQGGGVWKRTDGGVSMVSPPEFHFRQQTLTLPIIRVNSSRTLGSGARVTKDGPPSIRYPNTTGSNDFVNPLDQGRVNVTVHSDFYQAWGRYFEQRTDGTVYYDHPNETARTELVVPFDEEFDDLLATSNAAGIKSSGRSDPEPHETGVTFPSADSKIEDRIEECETGGCDTTTDFDDIDTAGTYYSDTGFSGALDVDTSEGNVTVVVDGTFAPSSVSVTGDNATTVLVRNDFTIGSDLNGGGDPSAFRVVVHSDGDMHVTGNRAFTGFIYAPDSHCHLSGKGYFEGGANCESIHISGKPNDFHYDESIEDIDLDLTGDVTKLTYLHVTVNSINVTSR</sequence>
<accession>A0A7T3G055</accession>
<dbReference type="RefSeq" id="WP_198062262.1">
    <property type="nucleotide sequence ID" value="NZ_CP065856.1"/>
</dbReference>
<dbReference type="InterPro" id="IPR055713">
    <property type="entry name" value="DUF7289"/>
</dbReference>